<dbReference type="EMBL" id="FQXT01000003">
    <property type="protein sequence ID" value="SHI04938.1"/>
    <property type="molecule type" value="Genomic_DNA"/>
</dbReference>
<evidence type="ECO:0000313" key="2">
    <source>
        <dbReference type="EMBL" id="RXG30351.1"/>
    </source>
</evidence>
<organism evidence="3 4">
    <name type="scientific">Leeuwenhoekiella palythoae</name>
    <dbReference type="NCBI Taxonomy" id="573501"/>
    <lineage>
        <taxon>Bacteria</taxon>
        <taxon>Pseudomonadati</taxon>
        <taxon>Bacteroidota</taxon>
        <taxon>Flavobacteriia</taxon>
        <taxon>Flavobacteriales</taxon>
        <taxon>Flavobacteriaceae</taxon>
        <taxon>Leeuwenhoekiella</taxon>
    </lineage>
</organism>
<dbReference type="OrthoDB" id="9773381at2"/>
<proteinExistence type="predicted"/>
<dbReference type="EMBL" id="QOVN01000002">
    <property type="protein sequence ID" value="RXG30351.1"/>
    <property type="molecule type" value="Genomic_DNA"/>
</dbReference>
<evidence type="ECO:0000313" key="5">
    <source>
        <dbReference type="Proteomes" id="UP000290037"/>
    </source>
</evidence>
<feature type="chain" id="PRO_5012206472" description="DUF4835 domain-containing protein" evidence="1">
    <location>
        <begin position="20"/>
        <end position="296"/>
    </location>
</feature>
<evidence type="ECO:0000256" key="1">
    <source>
        <dbReference type="SAM" id="SignalP"/>
    </source>
</evidence>
<dbReference type="RefSeq" id="WP_072982368.1">
    <property type="nucleotide sequence ID" value="NZ_FQXT01000003.1"/>
</dbReference>
<evidence type="ECO:0008006" key="6">
    <source>
        <dbReference type="Google" id="ProtNLM"/>
    </source>
</evidence>
<keyword evidence="1" id="KW-0732">Signal</keyword>
<reference evidence="3" key="2">
    <citation type="submission" date="2016-11" db="EMBL/GenBank/DDBJ databases">
        <authorList>
            <person name="Jaros S."/>
            <person name="Januszkiewicz K."/>
            <person name="Wedrychowicz H."/>
        </authorList>
    </citation>
    <scope>NUCLEOTIDE SEQUENCE [LARGE SCALE GENOMIC DNA]</scope>
    <source>
        <strain evidence="3">DSM 19859</strain>
    </source>
</reference>
<dbReference type="InterPro" id="IPR032274">
    <property type="entry name" value="DUF4835"/>
</dbReference>
<protein>
    <recommendedName>
        <fullName evidence="6">DUF4835 domain-containing protein</fullName>
    </recommendedName>
</protein>
<keyword evidence="5" id="KW-1185">Reference proteome</keyword>
<name>A0A1M5XZG7_9FLAO</name>
<dbReference type="STRING" id="573501.SAMN04487999_1806"/>
<feature type="signal peptide" evidence="1">
    <location>
        <begin position="1"/>
        <end position="19"/>
    </location>
</feature>
<dbReference type="Pfam" id="PF16119">
    <property type="entry name" value="DUF4835"/>
    <property type="match status" value="1"/>
</dbReference>
<accession>A0A1M5XZG7</accession>
<sequence length="296" mass="33689">MIRSLVVFCACLLAVAVQGQELNCSVVINAEQTGQSNRQVFRTLKTELTEFMNNTTWTDLNVKQQEKIDCSLVIIVSNIDSDYFTASLQVQSSRPVFNSTYTTPILNFNDKQFNFRYTEFQPLNYNPNVFDSNLISVLAFYAYTIIGLDAASYQLNGGEPYFQEATRIVNTAQQQVTEGWSPQSGTQTRFRLNNDLLSPNFRTFSDIMYAYHRNGLDYMADNPREAKQGIAATLELFNQMYASRPNNFLTRVFFDTKAEEVSKMFSSGPQVNVSNLISVLNKVAPTKSTFWQQIKL</sequence>
<evidence type="ECO:0000313" key="3">
    <source>
        <dbReference type="EMBL" id="SHI04938.1"/>
    </source>
</evidence>
<reference evidence="4" key="1">
    <citation type="submission" date="2016-11" db="EMBL/GenBank/DDBJ databases">
        <authorList>
            <person name="Varghese N."/>
            <person name="Submissions S."/>
        </authorList>
    </citation>
    <scope>NUCLEOTIDE SEQUENCE [LARGE SCALE GENOMIC DNA]</scope>
    <source>
        <strain evidence="4">DSM 19859</strain>
    </source>
</reference>
<dbReference type="Proteomes" id="UP000290037">
    <property type="component" value="Unassembled WGS sequence"/>
</dbReference>
<dbReference type="Proteomes" id="UP000184240">
    <property type="component" value="Unassembled WGS sequence"/>
</dbReference>
<evidence type="ECO:0000313" key="4">
    <source>
        <dbReference type="Proteomes" id="UP000184240"/>
    </source>
</evidence>
<dbReference type="AlphaFoldDB" id="A0A1M5XZG7"/>
<gene>
    <name evidence="2" type="ORF">DSM01_1101</name>
    <name evidence="3" type="ORF">SAMN04487999_1806</name>
</gene>
<reference evidence="2 5" key="3">
    <citation type="submission" date="2018-07" db="EMBL/GenBank/DDBJ databases">
        <title>Leeuwenhoekiella genomics.</title>
        <authorList>
            <person name="Tahon G."/>
            <person name="Willems A."/>
        </authorList>
    </citation>
    <scope>NUCLEOTIDE SEQUENCE [LARGE SCALE GENOMIC DNA]</scope>
    <source>
        <strain evidence="2 5">LMG 24856</strain>
    </source>
</reference>